<name>A0A1X7SZL7_AMPQE</name>
<dbReference type="Gene3D" id="2.120.10.80">
    <property type="entry name" value="Kelch-type beta propeller"/>
    <property type="match status" value="1"/>
</dbReference>
<dbReference type="AlphaFoldDB" id="A0A1X7SZL7"/>
<dbReference type="EnsemblMetazoa" id="Aqu2.1.07387_001">
    <property type="protein sequence ID" value="Aqu2.1.07387_001"/>
    <property type="gene ID" value="Aqu2.1.07387"/>
</dbReference>
<dbReference type="SUPFAM" id="SSF117281">
    <property type="entry name" value="Kelch motif"/>
    <property type="match status" value="1"/>
</dbReference>
<accession>A0A1X7SZL7</accession>
<dbReference type="InterPro" id="IPR015915">
    <property type="entry name" value="Kelch-typ_b-propeller"/>
</dbReference>
<sequence length="154" mass="16887">MWGGYQPGIQDSAKEKTMTSLMDVYHLLSSTWELRTTSGNPPLGVEGHSSFAIGRNIFYFGGLGSGYRHNSFSCFNVDLFNWKELTPSSSNRGPMMKGYSGMVGVCFDDEYYLAIIGGRGSSYSNTPGPKQPGAQYSASGRCNEIHYYKISSGQ</sequence>
<reference evidence="1" key="1">
    <citation type="submission" date="2017-05" db="UniProtKB">
        <authorList>
            <consortium name="EnsemblMetazoa"/>
        </authorList>
    </citation>
    <scope>IDENTIFICATION</scope>
</reference>
<organism evidence="1">
    <name type="scientific">Amphimedon queenslandica</name>
    <name type="common">Sponge</name>
    <dbReference type="NCBI Taxonomy" id="400682"/>
    <lineage>
        <taxon>Eukaryota</taxon>
        <taxon>Metazoa</taxon>
        <taxon>Porifera</taxon>
        <taxon>Demospongiae</taxon>
        <taxon>Heteroscleromorpha</taxon>
        <taxon>Haplosclerida</taxon>
        <taxon>Niphatidae</taxon>
        <taxon>Amphimedon</taxon>
    </lineage>
</organism>
<dbReference type="InParanoid" id="A0A1X7SZL7"/>
<evidence type="ECO:0000313" key="1">
    <source>
        <dbReference type="EnsemblMetazoa" id="Aqu2.1.07387_001"/>
    </source>
</evidence>
<protein>
    <submittedName>
        <fullName evidence="1">Uncharacterized protein</fullName>
    </submittedName>
</protein>
<dbReference type="Pfam" id="PF24681">
    <property type="entry name" value="Kelch_KLHDC2_KLHL20_DRC7"/>
    <property type="match status" value="1"/>
</dbReference>
<proteinExistence type="predicted"/>